<proteinExistence type="predicted"/>
<dbReference type="RefSeq" id="XP_004030038.1">
    <property type="nucleotide sequence ID" value="XM_004029990.1"/>
</dbReference>
<organism evidence="4 5">
    <name type="scientific">Ichthyophthirius multifiliis</name>
    <name type="common">White spot disease agent</name>
    <name type="synonym">Ich</name>
    <dbReference type="NCBI Taxonomy" id="5932"/>
    <lineage>
        <taxon>Eukaryota</taxon>
        <taxon>Sar</taxon>
        <taxon>Alveolata</taxon>
        <taxon>Ciliophora</taxon>
        <taxon>Intramacronucleata</taxon>
        <taxon>Oligohymenophorea</taxon>
        <taxon>Hymenostomatida</taxon>
        <taxon>Ophryoglenina</taxon>
        <taxon>Ichthyophthirius</taxon>
    </lineage>
</organism>
<dbReference type="PANTHER" id="PTHR22870:SF408">
    <property type="entry name" value="OS09G0560450 PROTEIN"/>
    <property type="match status" value="1"/>
</dbReference>
<name>G0R135_ICHMU</name>
<dbReference type="PANTHER" id="PTHR22870">
    <property type="entry name" value="REGULATOR OF CHROMOSOME CONDENSATION"/>
    <property type="match status" value="1"/>
</dbReference>
<dbReference type="AlphaFoldDB" id="G0R135"/>
<gene>
    <name evidence="4" type="ORF">IMG5_168380</name>
</gene>
<evidence type="ECO:0000256" key="2">
    <source>
        <dbReference type="PROSITE-ProRule" id="PRU00235"/>
    </source>
</evidence>
<dbReference type="STRING" id="857967.G0R135"/>
<dbReference type="eggNOG" id="KOG1426">
    <property type="taxonomic scope" value="Eukaryota"/>
</dbReference>
<dbReference type="Pfam" id="PF25390">
    <property type="entry name" value="WD40_RLD"/>
    <property type="match status" value="1"/>
</dbReference>
<dbReference type="InParanoid" id="G0R135"/>
<feature type="repeat" description="RCC1" evidence="2">
    <location>
        <begin position="319"/>
        <end position="370"/>
    </location>
</feature>
<keyword evidence="1" id="KW-0677">Repeat</keyword>
<dbReference type="Gene3D" id="2.130.10.30">
    <property type="entry name" value="Regulator of chromosome condensation 1/beta-lactamase-inhibitor protein II"/>
    <property type="match status" value="2"/>
</dbReference>
<dbReference type="PROSITE" id="PS00626">
    <property type="entry name" value="RCC1_2"/>
    <property type="match status" value="1"/>
</dbReference>
<evidence type="ECO:0000313" key="5">
    <source>
        <dbReference type="Proteomes" id="UP000008983"/>
    </source>
</evidence>
<dbReference type="Proteomes" id="UP000008983">
    <property type="component" value="Unassembled WGS sequence"/>
</dbReference>
<dbReference type="EMBL" id="GL984209">
    <property type="protein sequence ID" value="EGR28802.1"/>
    <property type="molecule type" value="Genomic_DNA"/>
</dbReference>
<dbReference type="InterPro" id="IPR051210">
    <property type="entry name" value="Ub_ligase/GEF_domain"/>
</dbReference>
<dbReference type="InterPro" id="IPR009091">
    <property type="entry name" value="RCC1/BLIP-II"/>
</dbReference>
<dbReference type="OMA" id="CLILTDK"/>
<dbReference type="InterPro" id="IPR000408">
    <property type="entry name" value="Reg_chr_condens"/>
</dbReference>
<evidence type="ECO:0000313" key="4">
    <source>
        <dbReference type="EMBL" id="EGR28802.1"/>
    </source>
</evidence>
<accession>G0R135</accession>
<keyword evidence="5" id="KW-1185">Reference proteome</keyword>
<evidence type="ECO:0000256" key="1">
    <source>
        <dbReference type="ARBA" id="ARBA00022737"/>
    </source>
</evidence>
<dbReference type="OrthoDB" id="10256179at2759"/>
<reference evidence="4 5" key="1">
    <citation type="submission" date="2011-07" db="EMBL/GenBank/DDBJ databases">
        <authorList>
            <person name="Coyne R."/>
            <person name="Brami D."/>
            <person name="Johnson J."/>
            <person name="Hostetler J."/>
            <person name="Hannick L."/>
            <person name="Clark T."/>
            <person name="Cassidy-Hanley D."/>
            <person name="Inman J."/>
        </authorList>
    </citation>
    <scope>NUCLEOTIDE SEQUENCE [LARGE SCALE GENOMIC DNA]</scope>
    <source>
        <strain evidence="4 5">G5</strain>
    </source>
</reference>
<dbReference type="InterPro" id="IPR058923">
    <property type="entry name" value="RCC1-like_dom"/>
</dbReference>
<dbReference type="PROSITE" id="PS50012">
    <property type="entry name" value="RCC1_3"/>
    <property type="match status" value="2"/>
</dbReference>
<dbReference type="SUPFAM" id="SSF50985">
    <property type="entry name" value="RCC1/BLIP-II"/>
    <property type="match status" value="1"/>
</dbReference>
<feature type="domain" description="RCC1-like" evidence="3">
    <location>
        <begin position="11"/>
        <end position="364"/>
    </location>
</feature>
<protein>
    <recommendedName>
        <fullName evidence="3">RCC1-like domain-containing protein</fullName>
    </recommendedName>
</protein>
<evidence type="ECO:0000259" key="3">
    <source>
        <dbReference type="Pfam" id="PF25390"/>
    </source>
</evidence>
<feature type="repeat" description="RCC1" evidence="2">
    <location>
        <begin position="222"/>
        <end position="268"/>
    </location>
</feature>
<sequence>MEQLNYFKLSQIWVTGSGSTGLLLQNNLDDIYEFKVSQIDEQTDQIQIQKLEINGMMGLILTIDGKVYKYGESEFIKNSNKINILQIPKLIQENQKIKNISCGWHHALLIDFDNNLYGFGSNKFGEIGKGENNKRNFENPQFIFQLNGEYILKCGFRQSIIIEKQQNKQQKVYCTGQNKFFELGGFIDKKILYQFEENKEINFQIKQISCGYKFVCALDYEGNLFGWGDNKYGQLTGENIKYENIIKINENVKEMCTGWNHILVLKDNNEIYCIGRGDLGQQGNNKLENSNQFHQIQKIQGNVQLIQCGSECNYLITSQGLYVWGWNEHGNLGTGNTQNVLEPLLIYKYQNLNVQNIISGGAVCYLKENRKTNQQI</sequence>
<dbReference type="GeneID" id="14904911"/>